<dbReference type="Gene3D" id="2.160.10.10">
    <property type="entry name" value="Hexapeptide repeat proteins"/>
    <property type="match status" value="1"/>
</dbReference>
<dbReference type="InterPro" id="IPR011004">
    <property type="entry name" value="Trimer_LpxA-like_sf"/>
</dbReference>
<dbReference type="CDD" id="cd03352">
    <property type="entry name" value="LbH_LpxD"/>
    <property type="match status" value="1"/>
</dbReference>
<evidence type="ECO:0000313" key="7">
    <source>
        <dbReference type="EMBL" id="OGH04701.1"/>
    </source>
</evidence>
<dbReference type="EC" id="2.3.1.191" evidence="6"/>
<evidence type="ECO:0000256" key="2">
    <source>
        <dbReference type="ARBA" id="ARBA00022556"/>
    </source>
</evidence>
<keyword evidence="2 6" id="KW-0441">Lipid A biosynthesis</keyword>
<dbReference type="GO" id="GO:0016020">
    <property type="term" value="C:membrane"/>
    <property type="evidence" value="ECO:0007669"/>
    <property type="project" value="GOC"/>
</dbReference>
<evidence type="ECO:0000256" key="5">
    <source>
        <dbReference type="ARBA" id="ARBA00023315"/>
    </source>
</evidence>
<dbReference type="Gene3D" id="3.40.1390.10">
    <property type="entry name" value="MurE/MurF, N-terminal domain"/>
    <property type="match status" value="1"/>
</dbReference>
<organism evidence="7 8">
    <name type="scientific">Candidatus Lambdaproteobacteria bacterium RIFOXYD2_FULL_56_26</name>
    <dbReference type="NCBI Taxonomy" id="1817773"/>
    <lineage>
        <taxon>Bacteria</taxon>
        <taxon>Pseudomonadati</taxon>
        <taxon>Pseudomonadota</taxon>
        <taxon>Candidatus Lambdaproteobacteria</taxon>
    </lineage>
</organism>
<dbReference type="Proteomes" id="UP000177583">
    <property type="component" value="Unassembled WGS sequence"/>
</dbReference>
<dbReference type="GO" id="GO:0009245">
    <property type="term" value="P:lipid A biosynthetic process"/>
    <property type="evidence" value="ECO:0007669"/>
    <property type="project" value="UniProtKB-UniRule"/>
</dbReference>
<keyword evidence="3 6" id="KW-0808">Transferase</keyword>
<dbReference type="PANTHER" id="PTHR43378">
    <property type="entry name" value="UDP-3-O-ACYLGLUCOSAMINE N-ACYLTRANSFERASE"/>
    <property type="match status" value="1"/>
</dbReference>
<gene>
    <name evidence="6" type="primary">lpxD</name>
    <name evidence="7" type="ORF">A2557_06850</name>
</gene>
<dbReference type="HAMAP" id="MF_00523">
    <property type="entry name" value="LpxD"/>
    <property type="match status" value="1"/>
</dbReference>
<feature type="active site" description="Proton acceptor" evidence="6">
    <location>
        <position position="253"/>
    </location>
</feature>
<evidence type="ECO:0000256" key="1">
    <source>
        <dbReference type="ARBA" id="ARBA00022516"/>
    </source>
</evidence>
<sequence>MITLEALCHKLGTPYKGDPSLTLTHACGFESIGPGGLAFVSNPKALAALPTPGGVFRDQGKNLHQVDPGLPCAIIVPPGTEAEGRHLIFSPDPLDTHVRATLILHPGPASSGKIHPLAFVDPTAEIGKNVTLDPGVVIYPRVKIGQGSVLRANVVVMEDSVLGEDCLLYPNVTVREGCLLGNQVILHSGVVIGADGYGYYQRDGHNHKIPQVGRVVLEDQVEVGANSCIDRARFDQTRLGRNTKLDNLVHIAHNVEVGEESLITAQSGIAGSTKTGSHLMMGGQSGIRDNLKIGSQVTLLARTLVTSKTGDQETLAGMPGRPYHKWRHNEALLGQLDSFLNRLKNMEAFLAGLGFFKKPPT</sequence>
<dbReference type="GO" id="GO:0016410">
    <property type="term" value="F:N-acyltransferase activity"/>
    <property type="evidence" value="ECO:0007669"/>
    <property type="project" value="InterPro"/>
</dbReference>
<reference evidence="7 8" key="1">
    <citation type="journal article" date="2016" name="Nat. Commun.">
        <title>Thousands of microbial genomes shed light on interconnected biogeochemical processes in an aquifer system.</title>
        <authorList>
            <person name="Anantharaman K."/>
            <person name="Brown C.T."/>
            <person name="Hug L.A."/>
            <person name="Sharon I."/>
            <person name="Castelle C.J."/>
            <person name="Probst A.J."/>
            <person name="Thomas B.C."/>
            <person name="Singh A."/>
            <person name="Wilkins M.J."/>
            <person name="Karaoz U."/>
            <person name="Brodie E.L."/>
            <person name="Williams K.H."/>
            <person name="Hubbard S.S."/>
            <person name="Banfield J.F."/>
        </authorList>
    </citation>
    <scope>NUCLEOTIDE SEQUENCE [LARGE SCALE GENOMIC DNA]</scope>
</reference>
<proteinExistence type="inferred from homology"/>
<name>A0A1F6H2T4_9PROT</name>
<dbReference type="NCBIfam" id="NF002060">
    <property type="entry name" value="PRK00892.1"/>
    <property type="match status" value="1"/>
</dbReference>
<accession>A0A1F6H2T4</accession>
<dbReference type="GO" id="GO:0103118">
    <property type="term" value="F:UDP-3-O-[(3R)-3-hydroxyacyl]-glucosamine N-acyltransferase activity"/>
    <property type="evidence" value="ECO:0007669"/>
    <property type="project" value="UniProtKB-EC"/>
</dbReference>
<evidence type="ECO:0000313" key="8">
    <source>
        <dbReference type="Proteomes" id="UP000177583"/>
    </source>
</evidence>
<dbReference type="InterPro" id="IPR001451">
    <property type="entry name" value="Hexapep"/>
</dbReference>
<protein>
    <recommendedName>
        <fullName evidence="6">UDP-3-O-acylglucosamine N-acyltransferase</fullName>
        <ecNumber evidence="6">2.3.1.191</ecNumber>
    </recommendedName>
</protein>
<keyword evidence="6" id="KW-0677">Repeat</keyword>
<dbReference type="EMBL" id="MFNF01000001">
    <property type="protein sequence ID" value="OGH04701.1"/>
    <property type="molecule type" value="Genomic_DNA"/>
</dbReference>
<dbReference type="Pfam" id="PF00132">
    <property type="entry name" value="Hexapep"/>
    <property type="match status" value="2"/>
</dbReference>
<dbReference type="PANTHER" id="PTHR43378:SF2">
    <property type="entry name" value="UDP-3-O-ACYLGLUCOSAMINE N-ACYLTRANSFERASE 1, MITOCHONDRIAL-RELATED"/>
    <property type="match status" value="1"/>
</dbReference>
<dbReference type="UniPathway" id="UPA00973"/>
<keyword evidence="1 6" id="KW-0444">Lipid biosynthesis</keyword>
<comment type="caution">
    <text evidence="7">The sequence shown here is derived from an EMBL/GenBank/DDBJ whole genome shotgun (WGS) entry which is preliminary data.</text>
</comment>
<comment type="catalytic activity">
    <reaction evidence="6">
        <text>a UDP-3-O-[(3R)-3-hydroxyacyl]-alpha-D-glucosamine + a (3R)-hydroxyacyl-[ACP] = a UDP-2-N,3-O-bis[(3R)-3-hydroxyacyl]-alpha-D-glucosamine + holo-[ACP] + H(+)</text>
        <dbReference type="Rhea" id="RHEA:53836"/>
        <dbReference type="Rhea" id="RHEA-COMP:9685"/>
        <dbReference type="Rhea" id="RHEA-COMP:9945"/>
        <dbReference type="ChEBI" id="CHEBI:15378"/>
        <dbReference type="ChEBI" id="CHEBI:64479"/>
        <dbReference type="ChEBI" id="CHEBI:78827"/>
        <dbReference type="ChEBI" id="CHEBI:137740"/>
        <dbReference type="ChEBI" id="CHEBI:137748"/>
        <dbReference type="EC" id="2.3.1.191"/>
    </reaction>
</comment>
<evidence type="ECO:0000256" key="3">
    <source>
        <dbReference type="ARBA" id="ARBA00022679"/>
    </source>
</evidence>
<comment type="subunit">
    <text evidence="6">Homotrimer.</text>
</comment>
<keyword evidence="4 6" id="KW-0443">Lipid metabolism</keyword>
<evidence type="ECO:0000256" key="6">
    <source>
        <dbReference type="HAMAP-Rule" id="MF_00523"/>
    </source>
</evidence>
<dbReference type="AlphaFoldDB" id="A0A1F6H2T4"/>
<dbReference type="InterPro" id="IPR007691">
    <property type="entry name" value="LpxD"/>
</dbReference>
<comment type="function">
    <text evidence="6">Catalyzes the N-acylation of UDP-3-O-acylglucosamine using 3-hydroxyacyl-ACP as the acyl donor. Is involved in the biosynthesis of lipid A, a phosphorylated glycolipid that anchors the lipopolysaccharide to the outer membrane of the cell.</text>
</comment>
<keyword evidence="5 6" id="KW-0012">Acyltransferase</keyword>
<comment type="similarity">
    <text evidence="6">Belongs to the transferase hexapeptide repeat family. LpxD subfamily.</text>
</comment>
<dbReference type="NCBIfam" id="TIGR01853">
    <property type="entry name" value="lipid_A_lpxD"/>
    <property type="match status" value="1"/>
</dbReference>
<comment type="pathway">
    <text evidence="6">Bacterial outer membrane biogenesis; LPS lipid A biosynthesis.</text>
</comment>
<dbReference type="SUPFAM" id="SSF51161">
    <property type="entry name" value="Trimeric LpxA-like enzymes"/>
    <property type="match status" value="1"/>
</dbReference>
<evidence type="ECO:0000256" key="4">
    <source>
        <dbReference type="ARBA" id="ARBA00023098"/>
    </source>
</evidence>